<dbReference type="AlphaFoldDB" id="A0A1I7DFT6"/>
<gene>
    <name evidence="2" type="ORF">SAMN05660657_05724</name>
</gene>
<name>A0A1I7DFT6_9ACTN</name>
<protein>
    <submittedName>
        <fullName evidence="2">Uncharacterized protein</fullName>
    </submittedName>
</protein>
<reference evidence="3" key="1">
    <citation type="submission" date="2016-10" db="EMBL/GenBank/DDBJ databases">
        <authorList>
            <person name="Varghese N."/>
            <person name="Submissions S."/>
        </authorList>
    </citation>
    <scope>NUCLEOTIDE SEQUENCE [LARGE SCALE GENOMIC DNA]</scope>
    <source>
        <strain evidence="3">DSM 46136</strain>
    </source>
</reference>
<proteinExistence type="predicted"/>
<evidence type="ECO:0000256" key="1">
    <source>
        <dbReference type="SAM" id="MobiDB-lite"/>
    </source>
</evidence>
<dbReference type="Proteomes" id="UP000199546">
    <property type="component" value="Unassembled WGS sequence"/>
</dbReference>
<sequence>MTRGPGADAGAVAVAALCILGNCTDDQDDTAAEATAAAAPTTPAPPTASRSAPPSERAMTPSPTPEPPPPLDIVPLRYVGDVADEPPRPALPKLPPAGTVRAAVEVRGGWSGSFVLDGGDPRVSVTCGDQPNPRAGIEVYALNYLATSEAGTGEYGLPDGGWALRVTRIGPLGDTGDVDVSLTGVTADGDGWEMPGYGTESRT</sequence>
<evidence type="ECO:0000313" key="3">
    <source>
        <dbReference type="Proteomes" id="UP000199546"/>
    </source>
</evidence>
<feature type="compositionally biased region" description="Pro residues" evidence="1">
    <location>
        <begin position="62"/>
        <end position="72"/>
    </location>
</feature>
<keyword evidence="3" id="KW-1185">Reference proteome</keyword>
<feature type="region of interest" description="Disordered" evidence="1">
    <location>
        <begin position="31"/>
        <end position="73"/>
    </location>
</feature>
<feature type="compositionally biased region" description="Low complexity" evidence="1">
    <location>
        <begin position="32"/>
        <end position="58"/>
    </location>
</feature>
<dbReference type="EMBL" id="FPBA01000059">
    <property type="protein sequence ID" value="SFU10466.1"/>
    <property type="molecule type" value="Genomic_DNA"/>
</dbReference>
<dbReference type="STRING" id="1296565.SAMN05660657_05724"/>
<evidence type="ECO:0000313" key="2">
    <source>
        <dbReference type="EMBL" id="SFU10466.1"/>
    </source>
</evidence>
<organism evidence="2 3">
    <name type="scientific">Geodermatophilus amargosae</name>
    <dbReference type="NCBI Taxonomy" id="1296565"/>
    <lineage>
        <taxon>Bacteria</taxon>
        <taxon>Bacillati</taxon>
        <taxon>Actinomycetota</taxon>
        <taxon>Actinomycetes</taxon>
        <taxon>Geodermatophilales</taxon>
        <taxon>Geodermatophilaceae</taxon>
        <taxon>Geodermatophilus</taxon>
    </lineage>
</organism>
<feature type="region of interest" description="Disordered" evidence="1">
    <location>
        <begin position="175"/>
        <end position="203"/>
    </location>
</feature>
<accession>A0A1I7DFT6</accession>